<dbReference type="PANTHER" id="PTHR43550">
    <property type="entry name" value="3-KETODIHYDROSPHINGOSINE REDUCTASE"/>
    <property type="match status" value="1"/>
</dbReference>
<gene>
    <name evidence="2" type="ORF">KV110_31500</name>
</gene>
<dbReference type="PANTHER" id="PTHR43550:SF3">
    <property type="entry name" value="3-KETODIHYDROSPHINGOSINE REDUCTASE"/>
    <property type="match status" value="1"/>
</dbReference>
<name>A0ABX8RLZ1_NOCIO</name>
<dbReference type="RefSeq" id="WP_218470813.1">
    <property type="nucleotide sequence ID" value="NZ_BAABJN010000006.1"/>
</dbReference>
<evidence type="ECO:0000259" key="1">
    <source>
        <dbReference type="SMART" id="SM00822"/>
    </source>
</evidence>
<organism evidence="2 3">
    <name type="scientific">Nocardia iowensis</name>
    <dbReference type="NCBI Taxonomy" id="204891"/>
    <lineage>
        <taxon>Bacteria</taxon>
        <taxon>Bacillati</taxon>
        <taxon>Actinomycetota</taxon>
        <taxon>Actinomycetes</taxon>
        <taxon>Mycobacteriales</taxon>
        <taxon>Nocardiaceae</taxon>
        <taxon>Nocardia</taxon>
    </lineage>
</organism>
<dbReference type="InterPro" id="IPR002347">
    <property type="entry name" value="SDR_fam"/>
</dbReference>
<feature type="domain" description="Ketoreductase" evidence="1">
    <location>
        <begin position="12"/>
        <end position="189"/>
    </location>
</feature>
<evidence type="ECO:0000313" key="2">
    <source>
        <dbReference type="EMBL" id="QXN89944.1"/>
    </source>
</evidence>
<keyword evidence="3" id="KW-1185">Reference proteome</keyword>
<dbReference type="Pfam" id="PF00106">
    <property type="entry name" value="adh_short"/>
    <property type="match status" value="1"/>
</dbReference>
<reference evidence="2 3" key="1">
    <citation type="submission" date="2021-07" db="EMBL/GenBank/DDBJ databases">
        <title>Whole Genome Sequence of Nocardia Iowensis.</title>
        <authorList>
            <person name="Lamm A."/>
            <person name="Collins-Fairclough A.M."/>
            <person name="Bunk B."/>
            <person name="Sproer C."/>
        </authorList>
    </citation>
    <scope>NUCLEOTIDE SEQUENCE [LARGE SCALE GENOMIC DNA]</scope>
    <source>
        <strain evidence="2 3">NRRL 5646</strain>
    </source>
</reference>
<accession>A0ABX8RLZ1</accession>
<protein>
    <submittedName>
        <fullName evidence="2">SDR family NAD(P)-dependent oxidoreductase</fullName>
    </submittedName>
</protein>
<evidence type="ECO:0000313" key="3">
    <source>
        <dbReference type="Proteomes" id="UP000694257"/>
    </source>
</evidence>
<proteinExistence type="predicted"/>
<dbReference type="Proteomes" id="UP000694257">
    <property type="component" value="Chromosome"/>
</dbReference>
<sequence length="269" mass="28611">MTGRNGTRWSGKHVIVTGGSEGIGAAVAAAFARRGAQVSVIARRKVALRDTAMRIGGDWAVADVTRRDQLASAIAELEGKHGPCAVIACCAGLTLPGRFLEIDADEFEVQMAANYLGAVHAVRAVLPGMVERSSGNVLLVSSTSAFLGIVGYSSYGPTKASIRQLALCLRYEAEPAGVGVTVIYPADTDTPGLARENVRKPAETKAITGSIEPMSAERVAEAAVRGIERGRHHIALDPLTRFFLAWANLPEDMARPFMRRTIAKARTML</sequence>
<dbReference type="SMART" id="SM00822">
    <property type="entry name" value="PKS_KR"/>
    <property type="match status" value="1"/>
</dbReference>
<dbReference type="EMBL" id="CP078145">
    <property type="protein sequence ID" value="QXN89944.1"/>
    <property type="molecule type" value="Genomic_DNA"/>
</dbReference>
<dbReference type="InterPro" id="IPR057326">
    <property type="entry name" value="KR_dom"/>
</dbReference>